<dbReference type="InterPro" id="IPR012910">
    <property type="entry name" value="Plug_dom"/>
</dbReference>
<keyword evidence="10" id="KW-0732">Signal</keyword>
<evidence type="ECO:0000256" key="9">
    <source>
        <dbReference type="RuleBase" id="RU003357"/>
    </source>
</evidence>
<evidence type="ECO:0000256" key="2">
    <source>
        <dbReference type="ARBA" id="ARBA00022448"/>
    </source>
</evidence>
<protein>
    <submittedName>
        <fullName evidence="13">SusC/RagA family TonB-linked outer membrane protein</fullName>
    </submittedName>
</protein>
<dbReference type="Proteomes" id="UP000620064">
    <property type="component" value="Unassembled WGS sequence"/>
</dbReference>
<evidence type="ECO:0000256" key="1">
    <source>
        <dbReference type="ARBA" id="ARBA00004571"/>
    </source>
</evidence>
<evidence type="ECO:0000256" key="10">
    <source>
        <dbReference type="SAM" id="SignalP"/>
    </source>
</evidence>
<evidence type="ECO:0000256" key="7">
    <source>
        <dbReference type="ARBA" id="ARBA00023237"/>
    </source>
</evidence>
<dbReference type="InterPro" id="IPR037066">
    <property type="entry name" value="Plug_dom_sf"/>
</dbReference>
<keyword evidence="6 8" id="KW-0472">Membrane</keyword>
<feature type="domain" description="TonB-dependent receptor plug" evidence="12">
    <location>
        <begin position="55"/>
        <end position="161"/>
    </location>
</feature>
<comment type="similarity">
    <text evidence="8 9">Belongs to the TonB-dependent receptor family.</text>
</comment>
<dbReference type="NCBIfam" id="TIGR04057">
    <property type="entry name" value="SusC_RagA_signa"/>
    <property type="match status" value="1"/>
</dbReference>
<dbReference type="InterPro" id="IPR036942">
    <property type="entry name" value="Beta-barrel_TonB_sf"/>
</dbReference>
<evidence type="ECO:0000313" key="14">
    <source>
        <dbReference type="Proteomes" id="UP000620064"/>
    </source>
</evidence>
<evidence type="ECO:0000256" key="5">
    <source>
        <dbReference type="ARBA" id="ARBA00023077"/>
    </source>
</evidence>
<organism evidence="13 14">
    <name type="scientific">Cloacibacterium rupense</name>
    <dbReference type="NCBI Taxonomy" id="517423"/>
    <lineage>
        <taxon>Bacteria</taxon>
        <taxon>Pseudomonadati</taxon>
        <taxon>Bacteroidota</taxon>
        <taxon>Flavobacteriia</taxon>
        <taxon>Flavobacteriales</taxon>
        <taxon>Weeksellaceae</taxon>
    </lineage>
</organism>
<evidence type="ECO:0000259" key="11">
    <source>
        <dbReference type="Pfam" id="PF00593"/>
    </source>
</evidence>
<dbReference type="Pfam" id="PF00593">
    <property type="entry name" value="TonB_dep_Rec_b-barrel"/>
    <property type="match status" value="1"/>
</dbReference>
<name>A0ABQ2NHQ1_9FLAO</name>
<dbReference type="NCBIfam" id="TIGR04056">
    <property type="entry name" value="OMP_RagA_SusC"/>
    <property type="match status" value="1"/>
</dbReference>
<dbReference type="InterPro" id="IPR023997">
    <property type="entry name" value="TonB-dep_OMP_SusC/RagA_CS"/>
</dbReference>
<feature type="signal peptide" evidence="10">
    <location>
        <begin position="1"/>
        <end position="28"/>
    </location>
</feature>
<dbReference type="Gene3D" id="2.40.170.20">
    <property type="entry name" value="TonB-dependent receptor, beta-barrel domain"/>
    <property type="match status" value="1"/>
</dbReference>
<evidence type="ECO:0000256" key="6">
    <source>
        <dbReference type="ARBA" id="ARBA00023136"/>
    </source>
</evidence>
<keyword evidence="2 8" id="KW-0813">Transport</keyword>
<keyword evidence="4 8" id="KW-0812">Transmembrane</keyword>
<reference evidence="14" key="1">
    <citation type="journal article" date="2019" name="Int. J. Syst. Evol. Microbiol.">
        <title>The Global Catalogue of Microorganisms (GCM) 10K type strain sequencing project: providing services to taxonomists for standard genome sequencing and annotation.</title>
        <authorList>
            <consortium name="The Broad Institute Genomics Platform"/>
            <consortium name="The Broad Institute Genome Sequencing Center for Infectious Disease"/>
            <person name="Wu L."/>
            <person name="Ma J."/>
        </authorList>
    </citation>
    <scope>NUCLEOTIDE SEQUENCE [LARGE SCALE GENOMIC DNA]</scope>
    <source>
        <strain evidence="14">CGMCC 1.7656</strain>
    </source>
</reference>
<evidence type="ECO:0000256" key="3">
    <source>
        <dbReference type="ARBA" id="ARBA00022452"/>
    </source>
</evidence>
<keyword evidence="7 8" id="KW-0998">Cell outer membrane</keyword>
<dbReference type="EMBL" id="BMLV01000001">
    <property type="protein sequence ID" value="GGP01946.1"/>
    <property type="molecule type" value="Genomic_DNA"/>
</dbReference>
<dbReference type="PROSITE" id="PS52016">
    <property type="entry name" value="TONB_DEPENDENT_REC_3"/>
    <property type="match status" value="1"/>
</dbReference>
<dbReference type="SUPFAM" id="SSF56935">
    <property type="entry name" value="Porins"/>
    <property type="match status" value="1"/>
</dbReference>
<evidence type="ECO:0000256" key="8">
    <source>
        <dbReference type="PROSITE-ProRule" id="PRU01360"/>
    </source>
</evidence>
<sequence>MKYKNLLTPSLKYSVAVLALFSFPELQAQTKPKRDSLKEKTIQEVVMIGYGSTKKSDLTGSVATVSGTDLKKVPISNVAEALTGKIAGVRVSSTEGSPDADITLRVRGGGSITQDSSPLIIVDGFPVNSLNDISSSDIENISILKDASSTAIYGSRGSNGVILVTTKSGKEGSKLNVNFNLFTGFKLLARQIDVLSPYDYAKWQYEFASLKGDIPSYENYFGTWDKINDFKNYNGTNWQREIYGNTGTIQNYDLGIRGGSEKTSYSLNFTRYDEKGIMIGSKFLRDNISFNLKNKPTDKLDLSFTFRYSNTKINGSGANEQKEISSADARLRHSVGYSPIAIPALTTDDTDDALDGYLVNPFLAVSDNDRSQERRNFNVLGGIGWKITKDLQFKSDVGMDFYRYLDSRFYGRSTYYVDNIPAVENQGMPALIFGSREDKRFRIANTLNYDLKDVLGENHKIKLLVGQEYIDYQSNTLTNTVHGFPKFFSFQDALNLSSQGKPQSVDNFYFPDDKLLSFFGRLNYDFKNRYLLTATFRADGSSKFLGNNRWGYFPSVALAWKMNEENFLNDVSWIKLLKLRLSYGEAGNNNIPTGQTIQLFQSSANSWINNVLNYWSASKILANPDLKWETTVTQNVGLDYELFNGRLSGSVEAYKNNAEDLLIRFPIPGTGYDYQYRNMGETQNTGIEASLNLDAIRNSDYNLNFSFNIGINKNEVKSLGIMNNFGESTNWASTAIGNDFLVEVGKPIGQIYGYRNDGRYEVSDFDYNGGVYTLKSGIANSSTVVGTVKPGTMKLKDINNDGIIDANDRTIIGNTNPKHTGGFVINSTIKDFDISAAFNWSYGNDVYNANKIEFTTSTVSSPNGQFRNLSDVMADGSRWTNIDPNTGSLVTDPAALTALNANTTMWSPYMSRYVLTDWAVEDGSFIRLNTLTVGYSLPKSLVSKLKLSKIRFYATANNVFIITKYSGLDPEVNTRRNTPLTPGVDYSPYPKSRQYVFGLNLNF</sequence>
<dbReference type="InterPro" id="IPR039426">
    <property type="entry name" value="TonB-dep_rcpt-like"/>
</dbReference>
<accession>A0ABQ2NHQ1</accession>
<gene>
    <name evidence="13" type="ORF">GCM10010992_04360</name>
</gene>
<keyword evidence="3 8" id="KW-1134">Transmembrane beta strand</keyword>
<dbReference type="Gene3D" id="2.170.130.10">
    <property type="entry name" value="TonB-dependent receptor, plug domain"/>
    <property type="match status" value="1"/>
</dbReference>
<dbReference type="Pfam" id="PF07715">
    <property type="entry name" value="Plug"/>
    <property type="match status" value="1"/>
</dbReference>
<feature type="domain" description="TonB-dependent receptor-like beta-barrel" evidence="11">
    <location>
        <begin position="361"/>
        <end position="710"/>
    </location>
</feature>
<dbReference type="RefSeq" id="WP_188616439.1">
    <property type="nucleotide sequence ID" value="NZ_BMLV01000001.1"/>
</dbReference>
<evidence type="ECO:0000256" key="4">
    <source>
        <dbReference type="ARBA" id="ARBA00022692"/>
    </source>
</evidence>
<dbReference type="InterPro" id="IPR000531">
    <property type="entry name" value="Beta-barrel_TonB"/>
</dbReference>
<dbReference type="InterPro" id="IPR023996">
    <property type="entry name" value="TonB-dep_OMP_SusC/RagA"/>
</dbReference>
<proteinExistence type="inferred from homology"/>
<keyword evidence="5 9" id="KW-0798">TonB box</keyword>
<keyword evidence="14" id="KW-1185">Reference proteome</keyword>
<evidence type="ECO:0000259" key="12">
    <source>
        <dbReference type="Pfam" id="PF07715"/>
    </source>
</evidence>
<feature type="chain" id="PRO_5045118549" evidence="10">
    <location>
        <begin position="29"/>
        <end position="1003"/>
    </location>
</feature>
<comment type="caution">
    <text evidence="13">The sequence shown here is derived from an EMBL/GenBank/DDBJ whole genome shotgun (WGS) entry which is preliminary data.</text>
</comment>
<comment type="subcellular location">
    <subcellularLocation>
        <location evidence="1 8">Cell outer membrane</location>
        <topology evidence="1 8">Multi-pass membrane protein</topology>
    </subcellularLocation>
</comment>
<evidence type="ECO:0000313" key="13">
    <source>
        <dbReference type="EMBL" id="GGP01946.1"/>
    </source>
</evidence>